<feature type="non-terminal residue" evidence="2">
    <location>
        <position position="1"/>
    </location>
</feature>
<protein>
    <submittedName>
        <fullName evidence="2">Uncharacterized protein</fullName>
    </submittedName>
</protein>
<accession>A0A699YAT0</accession>
<feature type="signal peptide" evidence="1">
    <location>
        <begin position="1"/>
        <end position="20"/>
    </location>
</feature>
<keyword evidence="1" id="KW-0732">Signal</keyword>
<reference evidence="2 3" key="1">
    <citation type="submission" date="2020-02" db="EMBL/GenBank/DDBJ databases">
        <title>Draft genome sequence of Haematococcus lacustris strain NIES-144.</title>
        <authorList>
            <person name="Morimoto D."/>
            <person name="Nakagawa S."/>
            <person name="Yoshida T."/>
            <person name="Sawayama S."/>
        </authorList>
    </citation>
    <scope>NUCLEOTIDE SEQUENCE [LARGE SCALE GENOMIC DNA]</scope>
    <source>
        <strain evidence="2 3">NIES-144</strain>
    </source>
</reference>
<proteinExistence type="predicted"/>
<gene>
    <name evidence="2" type="ORF">HaLaN_01098</name>
</gene>
<feature type="chain" id="PRO_5025391544" evidence="1">
    <location>
        <begin position="21"/>
        <end position="46"/>
    </location>
</feature>
<evidence type="ECO:0000313" key="2">
    <source>
        <dbReference type="EMBL" id="GFH06465.1"/>
    </source>
</evidence>
<evidence type="ECO:0000313" key="3">
    <source>
        <dbReference type="Proteomes" id="UP000485058"/>
    </source>
</evidence>
<comment type="caution">
    <text evidence="2">The sequence shown here is derived from an EMBL/GenBank/DDBJ whole genome shotgun (WGS) entry which is preliminary data.</text>
</comment>
<keyword evidence="3" id="KW-1185">Reference proteome</keyword>
<sequence length="46" mass="4656">MSAPPVMGLLSLGMSGWVACCSHQQPLGAQAGHVGLASGSNRFRST</sequence>
<dbReference type="AlphaFoldDB" id="A0A699YAT0"/>
<dbReference type="Proteomes" id="UP000485058">
    <property type="component" value="Unassembled WGS sequence"/>
</dbReference>
<name>A0A699YAT0_HAELA</name>
<organism evidence="2 3">
    <name type="scientific">Haematococcus lacustris</name>
    <name type="common">Green alga</name>
    <name type="synonym">Haematococcus pluvialis</name>
    <dbReference type="NCBI Taxonomy" id="44745"/>
    <lineage>
        <taxon>Eukaryota</taxon>
        <taxon>Viridiplantae</taxon>
        <taxon>Chlorophyta</taxon>
        <taxon>core chlorophytes</taxon>
        <taxon>Chlorophyceae</taxon>
        <taxon>CS clade</taxon>
        <taxon>Chlamydomonadales</taxon>
        <taxon>Haematococcaceae</taxon>
        <taxon>Haematococcus</taxon>
    </lineage>
</organism>
<evidence type="ECO:0000256" key="1">
    <source>
        <dbReference type="SAM" id="SignalP"/>
    </source>
</evidence>
<dbReference type="EMBL" id="BLLF01000040">
    <property type="protein sequence ID" value="GFH06465.1"/>
    <property type="molecule type" value="Genomic_DNA"/>
</dbReference>